<reference evidence="1" key="1">
    <citation type="submission" date="2016-06" db="EMBL/GenBank/DDBJ databases">
        <title>Pandoraea oxalativorans DSM 23570 Genome Sequencing.</title>
        <authorList>
            <person name="Ee R."/>
            <person name="Lim Y.-L."/>
            <person name="Yong D."/>
            <person name="Yin W.-F."/>
            <person name="Chan K.-G."/>
        </authorList>
    </citation>
    <scope>NUCLEOTIDE SEQUENCE</scope>
    <source>
        <strain evidence="1">DSM 23570</strain>
        <plasmid evidence="1">pPO70-1</plasmid>
    </source>
</reference>
<protein>
    <submittedName>
        <fullName evidence="1">Uncharacterized protein</fullName>
    </submittedName>
</protein>
<accession>A0A0G3IHU6</accession>
<dbReference type="AlphaFoldDB" id="A0A0G3IHU6"/>
<organism evidence="1 2">
    <name type="scientific">Pandoraea oxalativorans</name>
    <dbReference type="NCBI Taxonomy" id="573737"/>
    <lineage>
        <taxon>Bacteria</taxon>
        <taxon>Pseudomonadati</taxon>
        <taxon>Pseudomonadota</taxon>
        <taxon>Betaproteobacteria</taxon>
        <taxon>Burkholderiales</taxon>
        <taxon>Burkholderiaceae</taxon>
        <taxon>Pandoraea</taxon>
    </lineage>
</organism>
<proteinExistence type="predicted"/>
<sequence length="299" mass="34036">MFPISADQRLFCFPNNYNQPITWADLQHIKEAETLADVPGRRLDERGWCQKLVDWCCLGPDYNDMTREADAALWRLLKANPDNYRNPDKLGQFERLRDMVTDVDQQKFHYLGLDRDEVRFSLSGVESEPVHFRAAPEGVPKLITYNLWNPTAQEEQPEAMLPVTGNLHGLAAYQQASFHKQRMLNWLARPATYMAMDRAIDTHRAQRRSRRMLATGMANPAVPAPANQAPLLGEVPQNPPTFTLTQLDNGLMRADISYDVIVGRAEISFLLSELPHPGAPIRDTMQCIYRKFTSTIGLV</sequence>
<name>A0A0G3IHU6_9BURK</name>
<evidence type="ECO:0000313" key="1">
    <source>
        <dbReference type="EMBL" id="AKK24750.1"/>
    </source>
</evidence>
<dbReference type="KEGG" id="pox:MB84_28520"/>
<evidence type="ECO:0000313" key="2">
    <source>
        <dbReference type="Proteomes" id="UP000035050"/>
    </source>
</evidence>
<dbReference type="RefSeq" id="WP_052654267.1">
    <property type="nucleotide sequence ID" value="NZ_CP011518.2"/>
</dbReference>
<dbReference type="Proteomes" id="UP000035050">
    <property type="component" value="Plasmid pPO70-1"/>
</dbReference>
<keyword evidence="1" id="KW-0614">Plasmid</keyword>
<keyword evidence="2" id="KW-1185">Reference proteome</keyword>
<gene>
    <name evidence="1" type="ORF">MB84_28520</name>
</gene>
<geneLocation type="plasmid" evidence="1 2">
    <name>pPO70-1</name>
</geneLocation>
<dbReference type="EMBL" id="CP011518">
    <property type="protein sequence ID" value="AKK24750.1"/>
    <property type="molecule type" value="Genomic_DNA"/>
</dbReference>
<dbReference type="PATRIC" id="fig|573737.6.peg.5634"/>